<gene>
    <name evidence="6" type="ORF">HC031_20920</name>
</gene>
<keyword evidence="1" id="KW-0805">Transcription regulation</keyword>
<comment type="caution">
    <text evidence="6">The sequence shown here is derived from an EMBL/GenBank/DDBJ whole genome shotgun (WGS) entry which is preliminary data.</text>
</comment>
<protein>
    <submittedName>
        <fullName evidence="6">Tetratricopeptide repeat protein</fullName>
    </submittedName>
</protein>
<dbReference type="Gene3D" id="3.40.50.300">
    <property type="entry name" value="P-loop containing nucleotide triphosphate hydrolases"/>
    <property type="match status" value="1"/>
</dbReference>
<dbReference type="Gene3D" id="1.25.40.10">
    <property type="entry name" value="Tetratricopeptide repeat domain"/>
    <property type="match status" value="1"/>
</dbReference>
<dbReference type="Pfam" id="PF00196">
    <property type="entry name" value="GerE"/>
    <property type="match status" value="1"/>
</dbReference>
<sequence>MTAGGGGTRPAAGVADRASASAYRRRPVGAGMVSESRPEPTVAVIDAIPPSTLESLLPRPPVPQPPPNLVERPRLFELLDQAGEHPLTIVSAPAGWGKTTLLAAWVRAGRAPGPVAWMTAEAARSGEFWEQFAAALSTVEPFARRADSRAAIIDEIGTALEAPGPIVVVVVDDAHEVTDAQVWTELEAVLGRASSRLRLVLGCRADPALPLYRWRMRGAVTEVRGPQLAFSLGETGQLLAAHGVRLAEPALVSLHAMTEGWAAGLRLAALALADHPDPDSLVPEFAVHDRALGEYLMGEVLGKLPGDVREVLLVTSILEQVRPELAQALTGRPDCDRILASLEQANLLAVHGTGSRGWYRCHPLFGLMLYNEVRQRRPEQLPELHRRAAEWYFAHDLPADAIRHALAAGEWAQAVAVVDASWHELVPGARVRTLKEIVPAPPQQVQHDPRLALAFAAERLDASDPRATEAFLHLVDRSAYAGADESTRDRLRPIVTAFRVAEAHLSGDQELVLTTAPLLLQEEVPLSEGDSHQVRALALTAMGGARLSQGDLQAAEPPLEEGLVHARRSGVAQVQIASLRQLAALSAMRGRLNLAVRYAKEAVSLADQHGLTQGADLVWTLLVLADVCYQQNRLRPAVYYLERAVNSGGLVEPGMVASAAIVRSRLQAANGDVAGAAGELSAVRRQLIDCQISGLLWHWLTLAEAELHVQAGEPAAAKRLLGVPPPEPLSLWYTLVQAKVHLAERRPSPAASAVVAHLEPGGVSLLWTIEANLTYARAMRALGDRTKAGRSVEQALRLADEEGIRRPFLEGGHAVRELLTTYVPAGSSYRGLADDLAGDLAQGAARHNTAASRLPEPLTERELTVLRYLQSMLSAAEIASMLCVSVNTVKTHMKSIYRKLGAGRRREVIQRARELNLL</sequence>
<dbReference type="InterPro" id="IPR000792">
    <property type="entry name" value="Tscrpt_reg_LuxR_C"/>
</dbReference>
<reference evidence="6 7" key="1">
    <citation type="submission" date="2020-03" db="EMBL/GenBank/DDBJ databases">
        <title>WGS of the type strain of Planosporangium spp.</title>
        <authorList>
            <person name="Thawai C."/>
        </authorList>
    </citation>
    <scope>NUCLEOTIDE SEQUENCE [LARGE SCALE GENOMIC DNA]</scope>
    <source>
        <strain evidence="6 7">TBRC 5610</strain>
    </source>
</reference>
<dbReference type="PRINTS" id="PR00038">
    <property type="entry name" value="HTHLUXR"/>
</dbReference>
<keyword evidence="3" id="KW-0804">Transcription</keyword>
<name>A0ABX0Y3L9_9ACTN</name>
<accession>A0ABX0Y3L9</accession>
<dbReference type="InterPro" id="IPR059106">
    <property type="entry name" value="WHD_MalT"/>
</dbReference>
<dbReference type="Pfam" id="PF17874">
    <property type="entry name" value="TPR_MalT"/>
    <property type="match status" value="1"/>
</dbReference>
<dbReference type="Gene3D" id="1.10.10.10">
    <property type="entry name" value="Winged helix-like DNA-binding domain superfamily/Winged helix DNA-binding domain"/>
    <property type="match status" value="1"/>
</dbReference>
<dbReference type="EMBL" id="JAATVY010000016">
    <property type="protein sequence ID" value="NJC72160.1"/>
    <property type="molecule type" value="Genomic_DNA"/>
</dbReference>
<dbReference type="SUPFAM" id="SSF46894">
    <property type="entry name" value="C-terminal effector domain of the bipartite response regulators"/>
    <property type="match status" value="1"/>
</dbReference>
<dbReference type="PANTHER" id="PTHR44688:SF25">
    <property type="entry name" value="HTH LUXR-TYPE DOMAIN-CONTAINING PROTEIN"/>
    <property type="match status" value="1"/>
</dbReference>
<evidence type="ECO:0000259" key="5">
    <source>
        <dbReference type="PROSITE" id="PS50043"/>
    </source>
</evidence>
<evidence type="ECO:0000313" key="7">
    <source>
        <dbReference type="Proteomes" id="UP000722989"/>
    </source>
</evidence>
<dbReference type="InterPro" id="IPR016032">
    <property type="entry name" value="Sig_transdc_resp-reg_C-effctor"/>
</dbReference>
<evidence type="ECO:0000256" key="2">
    <source>
        <dbReference type="ARBA" id="ARBA00023125"/>
    </source>
</evidence>
<dbReference type="Proteomes" id="UP000722989">
    <property type="component" value="Unassembled WGS sequence"/>
</dbReference>
<evidence type="ECO:0000256" key="1">
    <source>
        <dbReference type="ARBA" id="ARBA00023015"/>
    </source>
</evidence>
<dbReference type="InterPro" id="IPR027417">
    <property type="entry name" value="P-loop_NTPase"/>
</dbReference>
<feature type="region of interest" description="Disordered" evidence="4">
    <location>
        <begin position="1"/>
        <end position="41"/>
    </location>
</feature>
<evidence type="ECO:0000256" key="4">
    <source>
        <dbReference type="SAM" id="MobiDB-lite"/>
    </source>
</evidence>
<dbReference type="InterPro" id="IPR011990">
    <property type="entry name" value="TPR-like_helical_dom_sf"/>
</dbReference>
<dbReference type="SUPFAM" id="SSF48452">
    <property type="entry name" value="TPR-like"/>
    <property type="match status" value="1"/>
</dbReference>
<dbReference type="SUPFAM" id="SSF52540">
    <property type="entry name" value="P-loop containing nucleoside triphosphate hydrolases"/>
    <property type="match status" value="1"/>
</dbReference>
<feature type="compositionally biased region" description="Low complexity" evidence="4">
    <location>
        <begin position="9"/>
        <end position="22"/>
    </location>
</feature>
<dbReference type="CDD" id="cd06170">
    <property type="entry name" value="LuxR_C_like"/>
    <property type="match status" value="1"/>
</dbReference>
<dbReference type="Pfam" id="PF25873">
    <property type="entry name" value="WHD_MalT"/>
    <property type="match status" value="1"/>
</dbReference>
<keyword evidence="2" id="KW-0238">DNA-binding</keyword>
<feature type="domain" description="HTH luxR-type" evidence="5">
    <location>
        <begin position="851"/>
        <end position="916"/>
    </location>
</feature>
<keyword evidence="7" id="KW-1185">Reference proteome</keyword>
<evidence type="ECO:0000313" key="6">
    <source>
        <dbReference type="EMBL" id="NJC72160.1"/>
    </source>
</evidence>
<organism evidence="6 7">
    <name type="scientific">Planosporangium thailandense</name>
    <dbReference type="NCBI Taxonomy" id="765197"/>
    <lineage>
        <taxon>Bacteria</taxon>
        <taxon>Bacillati</taxon>
        <taxon>Actinomycetota</taxon>
        <taxon>Actinomycetes</taxon>
        <taxon>Micromonosporales</taxon>
        <taxon>Micromonosporaceae</taxon>
        <taxon>Planosporangium</taxon>
    </lineage>
</organism>
<dbReference type="InterPro" id="IPR036388">
    <property type="entry name" value="WH-like_DNA-bd_sf"/>
</dbReference>
<dbReference type="InterPro" id="IPR041617">
    <property type="entry name" value="TPR_MalT"/>
</dbReference>
<dbReference type="PROSITE" id="PS50043">
    <property type="entry name" value="HTH_LUXR_2"/>
    <property type="match status" value="1"/>
</dbReference>
<dbReference type="PANTHER" id="PTHR44688">
    <property type="entry name" value="DNA-BINDING TRANSCRIPTIONAL ACTIVATOR DEVR_DOSR"/>
    <property type="match status" value="1"/>
</dbReference>
<proteinExistence type="predicted"/>
<dbReference type="SMART" id="SM00421">
    <property type="entry name" value="HTH_LUXR"/>
    <property type="match status" value="1"/>
</dbReference>
<evidence type="ECO:0000256" key="3">
    <source>
        <dbReference type="ARBA" id="ARBA00023163"/>
    </source>
</evidence>